<dbReference type="InterPro" id="IPR050707">
    <property type="entry name" value="HTH_MetabolicPath_Reg"/>
</dbReference>
<dbReference type="EMBL" id="CP106881">
    <property type="protein sequence ID" value="UYG51019.1"/>
    <property type="molecule type" value="Genomic_DNA"/>
</dbReference>
<evidence type="ECO:0000256" key="3">
    <source>
        <dbReference type="ARBA" id="ARBA00023163"/>
    </source>
</evidence>
<keyword evidence="7" id="KW-1185">Reference proteome</keyword>
<dbReference type="SUPFAM" id="SSF46785">
    <property type="entry name" value="Winged helix' DNA-binding domain"/>
    <property type="match status" value="1"/>
</dbReference>
<feature type="domain" description="IclR-ED" evidence="5">
    <location>
        <begin position="67"/>
        <end position="225"/>
    </location>
</feature>
<keyword evidence="1" id="KW-0805">Transcription regulation</keyword>
<dbReference type="PROSITE" id="PS51077">
    <property type="entry name" value="HTH_ICLR"/>
    <property type="match status" value="1"/>
</dbReference>
<dbReference type="Proteomes" id="UP001162800">
    <property type="component" value="Chromosome"/>
</dbReference>
<sequence length="238" mass="25030">MTHVTAVTRALAVLRAFSGEESFVSLAELARRTGMHKPTVLRLARTLAADGFLVQRAADGAWRLGPSAGFLGARYQAQFDVHAIIEPQLMALSEATGESASFYVFENSVRSCLLRVEGPRGIRRHVRSGELLPLDRGSAGRVILAALGEPGAAYDAIRRSGCCVTEGERSAGAASISAAVYGVGRAVLGSVCVSGPAERLTRAQLESFGPVTTQAAAQISWLLGGVSVAALRSTWHPN</sequence>
<dbReference type="InterPro" id="IPR036388">
    <property type="entry name" value="WH-like_DNA-bd_sf"/>
</dbReference>
<dbReference type="InterPro" id="IPR014757">
    <property type="entry name" value="Tscrpt_reg_IclR_C"/>
</dbReference>
<dbReference type="PANTHER" id="PTHR30136:SF39">
    <property type="entry name" value="TRANSCRIPTIONAL REGULATORY PROTEIN"/>
    <property type="match status" value="1"/>
</dbReference>
<dbReference type="PROSITE" id="PS51078">
    <property type="entry name" value="ICLR_ED"/>
    <property type="match status" value="1"/>
</dbReference>
<dbReference type="PANTHER" id="PTHR30136">
    <property type="entry name" value="HELIX-TURN-HELIX TRANSCRIPTIONAL REGULATOR, ICLR FAMILY"/>
    <property type="match status" value="1"/>
</dbReference>
<evidence type="ECO:0000256" key="1">
    <source>
        <dbReference type="ARBA" id="ARBA00023015"/>
    </source>
</evidence>
<dbReference type="SUPFAM" id="SSF55781">
    <property type="entry name" value="GAF domain-like"/>
    <property type="match status" value="1"/>
</dbReference>
<evidence type="ECO:0000313" key="6">
    <source>
        <dbReference type="EMBL" id="UYG51019.1"/>
    </source>
</evidence>
<evidence type="ECO:0000256" key="2">
    <source>
        <dbReference type="ARBA" id="ARBA00023125"/>
    </source>
</evidence>
<feature type="domain" description="HTH iclR-type" evidence="4">
    <location>
        <begin position="4"/>
        <end position="66"/>
    </location>
</feature>
<proteinExistence type="predicted"/>
<dbReference type="Gene3D" id="1.10.10.10">
    <property type="entry name" value="Winged helix-like DNA-binding domain superfamily/Winged helix DNA-binding domain"/>
    <property type="match status" value="1"/>
</dbReference>
<keyword evidence="3" id="KW-0804">Transcription</keyword>
<dbReference type="Pfam" id="PF09339">
    <property type="entry name" value="HTH_IclR"/>
    <property type="match status" value="1"/>
</dbReference>
<dbReference type="Pfam" id="PF01614">
    <property type="entry name" value="IclR_C"/>
    <property type="match status" value="2"/>
</dbReference>
<evidence type="ECO:0000259" key="5">
    <source>
        <dbReference type="PROSITE" id="PS51078"/>
    </source>
</evidence>
<evidence type="ECO:0000313" key="7">
    <source>
        <dbReference type="Proteomes" id="UP001162800"/>
    </source>
</evidence>
<accession>A0ABY6G968</accession>
<name>A0ABY6G968_9BURK</name>
<evidence type="ECO:0000259" key="4">
    <source>
        <dbReference type="PROSITE" id="PS51077"/>
    </source>
</evidence>
<dbReference type="RefSeq" id="WP_231042113.1">
    <property type="nucleotide sequence ID" value="NZ_CP106881.1"/>
</dbReference>
<dbReference type="InterPro" id="IPR005471">
    <property type="entry name" value="Tscrpt_reg_IclR_N"/>
</dbReference>
<dbReference type="InterPro" id="IPR036390">
    <property type="entry name" value="WH_DNA-bd_sf"/>
</dbReference>
<protein>
    <submittedName>
        <fullName evidence="6">IclR family transcriptional regulator</fullName>
    </submittedName>
</protein>
<gene>
    <name evidence="6" type="ORF">M9799_13100</name>
</gene>
<dbReference type="SMART" id="SM00346">
    <property type="entry name" value="HTH_ICLR"/>
    <property type="match status" value="1"/>
</dbReference>
<keyword evidence="2" id="KW-0238">DNA-binding</keyword>
<dbReference type="Gene3D" id="3.30.450.40">
    <property type="match status" value="2"/>
</dbReference>
<reference evidence="6" key="1">
    <citation type="submission" date="2022-09" db="EMBL/GenBank/DDBJ databases">
        <title>The complete genome of Acidovorax sp. 5MLIR.</title>
        <authorList>
            <person name="Liu L."/>
            <person name="Yue J."/>
            <person name="Yang F."/>
            <person name="Yuan J."/>
            <person name="Li L."/>
        </authorList>
    </citation>
    <scope>NUCLEOTIDE SEQUENCE</scope>
    <source>
        <strain evidence="6">5MLIR</strain>
    </source>
</reference>
<dbReference type="InterPro" id="IPR029016">
    <property type="entry name" value="GAF-like_dom_sf"/>
</dbReference>
<organism evidence="6 7">
    <name type="scientific">Comamonas endophytica</name>
    <dbReference type="NCBI Taxonomy" id="2949090"/>
    <lineage>
        <taxon>Bacteria</taxon>
        <taxon>Pseudomonadati</taxon>
        <taxon>Pseudomonadota</taxon>
        <taxon>Betaproteobacteria</taxon>
        <taxon>Burkholderiales</taxon>
        <taxon>Comamonadaceae</taxon>
        <taxon>Comamonas</taxon>
    </lineage>
</organism>